<dbReference type="UniPathway" id="UPA00109">
    <property type="reaction ID" value="UER00189"/>
</dbReference>
<comment type="subunit">
    <text evidence="3">Homodimer.</text>
</comment>
<dbReference type="GO" id="GO:0006094">
    <property type="term" value="P:gluconeogenesis"/>
    <property type="evidence" value="ECO:0007669"/>
    <property type="project" value="UniProtKB-UniPathway"/>
</dbReference>
<dbReference type="PANTHER" id="PTHR21139:SF42">
    <property type="entry name" value="TRIOSEPHOSPHATE ISOMERASE"/>
    <property type="match status" value="1"/>
</dbReference>
<dbReference type="GO" id="GO:0046166">
    <property type="term" value="P:glyceraldehyde-3-phosphate biosynthetic process"/>
    <property type="evidence" value="ECO:0007669"/>
    <property type="project" value="TreeGrafter"/>
</dbReference>
<dbReference type="Pfam" id="PF00121">
    <property type="entry name" value="TIM"/>
    <property type="match status" value="1"/>
</dbReference>
<comment type="subcellular location">
    <subcellularLocation>
        <location evidence="3">Cytoplasm</location>
    </subcellularLocation>
</comment>
<evidence type="ECO:0000256" key="1">
    <source>
        <dbReference type="ARBA" id="ARBA00007422"/>
    </source>
</evidence>
<comment type="caution">
    <text evidence="4">The sequence shown here is derived from an EMBL/GenBank/DDBJ whole genome shotgun (WGS) entry which is preliminary data.</text>
</comment>
<keyword evidence="3" id="KW-0312">Gluconeogenesis</keyword>
<dbReference type="SUPFAM" id="SSF51351">
    <property type="entry name" value="Triosephosphate isomerase (TIM)"/>
    <property type="match status" value="1"/>
</dbReference>
<reference evidence="4 5" key="1">
    <citation type="journal article" date="2016" name="Nat. Commun.">
        <title>Thousands of microbial genomes shed light on interconnected biogeochemical processes in an aquifer system.</title>
        <authorList>
            <person name="Anantharaman K."/>
            <person name="Brown C.T."/>
            <person name="Hug L.A."/>
            <person name="Sharon I."/>
            <person name="Castelle C.J."/>
            <person name="Probst A.J."/>
            <person name="Thomas B.C."/>
            <person name="Singh A."/>
            <person name="Wilkins M.J."/>
            <person name="Karaoz U."/>
            <person name="Brodie E.L."/>
            <person name="Williams K.H."/>
            <person name="Hubbard S.S."/>
            <person name="Banfield J.F."/>
        </authorList>
    </citation>
    <scope>NUCLEOTIDE SEQUENCE [LARGE SCALE GENOMIC DNA]</scope>
</reference>
<sequence>MKYIIGNWKANKNMAEVNQWLEEFMKLDLSIFKDKVTLIICPPFPFLPVVQWRVKDFPFIKMGAQDISAFESGTYTGEVAANSLVGLVDYVIVGHSERRKHNKETDEMILNKFHMARKYNIEPIFCIRNQNDLFPKEVAFLAYEPPESISTGDGKGNTASLEAVLKMKQALSLDSSIKFIYGASVNPENAAEFLKNDEIDGVLPGGASLDPQQFFQIAKSAL</sequence>
<protein>
    <recommendedName>
        <fullName evidence="3">Triosephosphate isomerase</fullName>
        <ecNumber evidence="3">5.3.1.1</ecNumber>
    </recommendedName>
</protein>
<dbReference type="UniPathway" id="UPA00138"/>
<proteinExistence type="inferred from homology"/>
<evidence type="ECO:0000256" key="2">
    <source>
        <dbReference type="ARBA" id="ARBA00023235"/>
    </source>
</evidence>
<gene>
    <name evidence="4" type="ORF">A3F34_01050</name>
</gene>
<organism evidence="4 5">
    <name type="scientific">Candidatus Roizmanbacteria bacterium RIFCSPHIGHO2_12_FULL_44_10</name>
    <dbReference type="NCBI Taxonomy" id="1802054"/>
    <lineage>
        <taxon>Bacteria</taxon>
        <taxon>Candidatus Roizmaniibacteriota</taxon>
    </lineage>
</organism>
<comment type="similarity">
    <text evidence="1 3">Belongs to the triosephosphate isomerase family.</text>
</comment>
<keyword evidence="2 3" id="KW-0413">Isomerase</keyword>
<dbReference type="CDD" id="cd00311">
    <property type="entry name" value="TIM"/>
    <property type="match status" value="1"/>
</dbReference>
<evidence type="ECO:0000313" key="4">
    <source>
        <dbReference type="EMBL" id="OGK39803.1"/>
    </source>
</evidence>
<dbReference type="PROSITE" id="PS51440">
    <property type="entry name" value="TIM_2"/>
    <property type="match status" value="1"/>
</dbReference>
<dbReference type="Gene3D" id="3.20.20.70">
    <property type="entry name" value="Aldolase class I"/>
    <property type="match status" value="2"/>
</dbReference>
<dbReference type="Proteomes" id="UP000179024">
    <property type="component" value="Unassembled WGS sequence"/>
</dbReference>
<dbReference type="EMBL" id="MGAE01000013">
    <property type="protein sequence ID" value="OGK39803.1"/>
    <property type="molecule type" value="Genomic_DNA"/>
</dbReference>
<keyword evidence="3" id="KW-0963">Cytoplasm</keyword>
<dbReference type="InterPro" id="IPR035990">
    <property type="entry name" value="TIM_sf"/>
</dbReference>
<comment type="catalytic activity">
    <reaction evidence="3">
        <text>D-glyceraldehyde 3-phosphate = dihydroxyacetone phosphate</text>
        <dbReference type="Rhea" id="RHEA:18585"/>
        <dbReference type="ChEBI" id="CHEBI:57642"/>
        <dbReference type="ChEBI" id="CHEBI:59776"/>
        <dbReference type="EC" id="5.3.1.1"/>
    </reaction>
</comment>
<dbReference type="GO" id="GO:0019563">
    <property type="term" value="P:glycerol catabolic process"/>
    <property type="evidence" value="ECO:0007669"/>
    <property type="project" value="TreeGrafter"/>
</dbReference>
<dbReference type="GO" id="GO:0004807">
    <property type="term" value="F:triose-phosphate isomerase activity"/>
    <property type="evidence" value="ECO:0007669"/>
    <property type="project" value="UniProtKB-EC"/>
</dbReference>
<dbReference type="InterPro" id="IPR000652">
    <property type="entry name" value="Triosephosphate_isomerase"/>
</dbReference>
<dbReference type="InterPro" id="IPR013785">
    <property type="entry name" value="Aldolase_TIM"/>
</dbReference>
<dbReference type="AlphaFoldDB" id="A0A1F7I8X3"/>
<evidence type="ECO:0000313" key="5">
    <source>
        <dbReference type="Proteomes" id="UP000179024"/>
    </source>
</evidence>
<dbReference type="GO" id="GO:0006096">
    <property type="term" value="P:glycolytic process"/>
    <property type="evidence" value="ECO:0007669"/>
    <property type="project" value="UniProtKB-UniPathway"/>
</dbReference>
<dbReference type="PANTHER" id="PTHR21139">
    <property type="entry name" value="TRIOSEPHOSPHATE ISOMERASE"/>
    <property type="match status" value="1"/>
</dbReference>
<accession>A0A1F7I8X3</accession>
<name>A0A1F7I8X3_9BACT</name>
<dbReference type="EC" id="5.3.1.1" evidence="3"/>
<comment type="pathway">
    <text evidence="3">Carbohydrate degradation; glycolysis; D-glyceraldehyde 3-phosphate from glycerone phosphate: step 1/1.</text>
</comment>
<comment type="pathway">
    <text evidence="3">Carbohydrate biosynthesis; gluconeogenesis.</text>
</comment>
<evidence type="ECO:0000256" key="3">
    <source>
        <dbReference type="RuleBase" id="RU363013"/>
    </source>
</evidence>
<dbReference type="GO" id="GO:0005829">
    <property type="term" value="C:cytosol"/>
    <property type="evidence" value="ECO:0007669"/>
    <property type="project" value="TreeGrafter"/>
</dbReference>
<keyword evidence="3" id="KW-0324">Glycolysis</keyword>